<dbReference type="SUPFAM" id="SSF51261">
    <property type="entry name" value="Duplicated hybrid motif"/>
    <property type="match status" value="1"/>
</dbReference>
<dbReference type="AlphaFoldDB" id="A0A0S2KLT0"/>
<reference evidence="3" key="1">
    <citation type="submission" date="2015-11" db="EMBL/GenBank/DDBJ databases">
        <authorList>
            <person name="Holder M.E."/>
            <person name="Ajami N.J."/>
            <person name="Petrosino J.F."/>
        </authorList>
    </citation>
    <scope>NUCLEOTIDE SEQUENCE [LARGE SCALE GENOMIC DNA]</scope>
    <source>
        <strain evidence="3">F0113</strain>
    </source>
</reference>
<dbReference type="GO" id="GO:0004222">
    <property type="term" value="F:metalloendopeptidase activity"/>
    <property type="evidence" value="ECO:0007669"/>
    <property type="project" value="TreeGrafter"/>
</dbReference>
<dbReference type="eggNOG" id="COG0739">
    <property type="taxonomic scope" value="Bacteria"/>
</dbReference>
<dbReference type="Pfam" id="PF01551">
    <property type="entry name" value="Peptidase_M23"/>
    <property type="match status" value="1"/>
</dbReference>
<evidence type="ECO:0000259" key="1">
    <source>
        <dbReference type="Pfam" id="PF01551"/>
    </source>
</evidence>
<dbReference type="InterPro" id="IPR016047">
    <property type="entry name" value="M23ase_b-sheet_dom"/>
</dbReference>
<name>A0A0S2KLT0_9BACT</name>
<dbReference type="OrthoDB" id="9810477at2"/>
<dbReference type="PANTHER" id="PTHR21666:SF285">
    <property type="entry name" value="M23 FAMILY METALLOPEPTIDASE"/>
    <property type="match status" value="1"/>
</dbReference>
<sequence>MSWLLSILLATNVAFSSPVNYEIALAGNFGEPRPNHFHGGVDIKTGGVEGKPIFSIGDGYISHVSVGIGGFGNAVYVHHPEGYTSVYCHLKKFVPQIAAMVRKWQYAHHSYVGDMHFAPTDLPVAKGQLIAVSGNSGSSQAPHLHLEIHNTRTWEMLDPLDFIGVAVKDKLPPMAHGFMVYPQPGEGMFCGGSSKQSFPFTSHDLTRKFTAWGKVGFGIWANDYMEITYNRYGVRKTELFVDDHLVFSSDISRVPMEDNRMVNAWGDYEHFLRYNVWYMRSFISPGVTLPCMSADSNRGLIDFNQERDYHITYSLTDFKGNNSRYTFTVTGKRTAIAPSPERHPLRTLYWNQTNYVQLPGMQIVIPSGCLADHCEVHPKIGFRPGALSDDYQLMPRSFPLFHYAKISLRLKHAVKDPSKLYIVSRWGTDRYMGGTYQDGWITGHAQELGATYRLSYDETPPIITPITVNRWATNHILQIGLQDKESGVASYEGYIDGKFVLFEEVPKSPWVRCDLAQTPIKKTGQMHRLTFIATDNRANKRVFTTQIKY</sequence>
<accession>A0A0S2KLT0</accession>
<gene>
    <name evidence="2" type="ORF">AS203_07995</name>
</gene>
<protein>
    <submittedName>
        <fullName evidence="2">Peptidase M23</fullName>
    </submittedName>
</protein>
<dbReference type="EMBL" id="CP013195">
    <property type="protein sequence ID" value="ALO49028.1"/>
    <property type="molecule type" value="Genomic_DNA"/>
</dbReference>
<evidence type="ECO:0000313" key="3">
    <source>
        <dbReference type="Proteomes" id="UP000056252"/>
    </source>
</evidence>
<organism evidence="2 3">
    <name type="scientific">Hoylesella enoeca</name>
    <dbReference type="NCBI Taxonomy" id="76123"/>
    <lineage>
        <taxon>Bacteria</taxon>
        <taxon>Pseudomonadati</taxon>
        <taxon>Bacteroidota</taxon>
        <taxon>Bacteroidia</taxon>
        <taxon>Bacteroidales</taxon>
        <taxon>Prevotellaceae</taxon>
        <taxon>Hoylesella</taxon>
    </lineage>
</organism>
<dbReference type="RefSeq" id="WP_060544362.1">
    <property type="nucleotide sequence ID" value="NZ_CP013195.1"/>
</dbReference>
<feature type="domain" description="M23ase beta-sheet core" evidence="1">
    <location>
        <begin position="37"/>
        <end position="94"/>
    </location>
</feature>
<dbReference type="Gene3D" id="2.70.70.10">
    <property type="entry name" value="Glucose Permease (Domain IIA)"/>
    <property type="match status" value="1"/>
</dbReference>
<dbReference type="STRING" id="76123.AS203_07995"/>
<dbReference type="PANTHER" id="PTHR21666">
    <property type="entry name" value="PEPTIDASE-RELATED"/>
    <property type="match status" value="1"/>
</dbReference>
<dbReference type="InterPro" id="IPR011055">
    <property type="entry name" value="Dup_hybrid_motif"/>
</dbReference>
<keyword evidence="3" id="KW-1185">Reference proteome</keyword>
<dbReference type="KEGG" id="peo:AS203_07995"/>
<dbReference type="Proteomes" id="UP000056252">
    <property type="component" value="Chromosome"/>
</dbReference>
<dbReference type="CDD" id="cd12797">
    <property type="entry name" value="M23_peptidase"/>
    <property type="match status" value="1"/>
</dbReference>
<evidence type="ECO:0000313" key="2">
    <source>
        <dbReference type="EMBL" id="ALO49028.1"/>
    </source>
</evidence>
<proteinExistence type="predicted"/>
<dbReference type="InterPro" id="IPR050570">
    <property type="entry name" value="Cell_wall_metabolism_enzyme"/>
</dbReference>